<protein>
    <submittedName>
        <fullName evidence="1">RNA pseudourine synthase 6</fullName>
    </submittedName>
</protein>
<accession>A0A2P2KV32</accession>
<dbReference type="EMBL" id="GGEC01029115">
    <property type="protein sequence ID" value="MBX09599.1"/>
    <property type="molecule type" value="Transcribed_RNA"/>
</dbReference>
<name>A0A2P2KV32_RHIMU</name>
<dbReference type="AlphaFoldDB" id="A0A2P2KV32"/>
<organism evidence="1">
    <name type="scientific">Rhizophora mucronata</name>
    <name type="common">Asiatic mangrove</name>
    <dbReference type="NCBI Taxonomy" id="61149"/>
    <lineage>
        <taxon>Eukaryota</taxon>
        <taxon>Viridiplantae</taxon>
        <taxon>Streptophyta</taxon>
        <taxon>Embryophyta</taxon>
        <taxon>Tracheophyta</taxon>
        <taxon>Spermatophyta</taxon>
        <taxon>Magnoliopsida</taxon>
        <taxon>eudicotyledons</taxon>
        <taxon>Gunneridae</taxon>
        <taxon>Pentapetalae</taxon>
        <taxon>rosids</taxon>
        <taxon>fabids</taxon>
        <taxon>Malpighiales</taxon>
        <taxon>Rhizophoraceae</taxon>
        <taxon>Rhizophora</taxon>
    </lineage>
</organism>
<evidence type="ECO:0000313" key="1">
    <source>
        <dbReference type="EMBL" id="MBX09599.1"/>
    </source>
</evidence>
<proteinExistence type="predicted"/>
<reference evidence="1" key="1">
    <citation type="submission" date="2018-02" db="EMBL/GenBank/DDBJ databases">
        <title>Rhizophora mucronata_Transcriptome.</title>
        <authorList>
            <person name="Meera S.P."/>
            <person name="Sreeshan A."/>
            <person name="Augustine A."/>
        </authorList>
    </citation>
    <scope>NUCLEOTIDE SEQUENCE</scope>
    <source>
        <tissue evidence="1">Leaf</tissue>
    </source>
</reference>
<sequence length="57" mass="6688">MVMDNAKHILNLYCRHVSAQKGCFQQKIYAYKIFLTELYVAVTMTIARIKVKKVDNH</sequence>